<dbReference type="Proteomes" id="UP000009282">
    <property type="component" value="Chromosome"/>
</dbReference>
<gene>
    <name evidence="7" type="primary">mdoG</name>
    <name evidence="7" type="ordered locus">GNIT_3492</name>
</gene>
<comment type="similarity">
    <text evidence="3">Belongs to the OpgD/OpgG family.</text>
</comment>
<evidence type="ECO:0000313" key="7">
    <source>
        <dbReference type="EMBL" id="AEP31586.1"/>
    </source>
</evidence>
<reference evidence="7 8" key="1">
    <citation type="journal article" date="2011" name="J. Bacteriol.">
        <title>Complete genome sequence of seawater bacterium Glaciecola nitratireducens FR1064T.</title>
        <authorList>
            <person name="Bian F."/>
            <person name="Qin Q.L."/>
            <person name="Xie B.B."/>
            <person name="Shu Y.L."/>
            <person name="Zhang X.Y."/>
            <person name="Yu Y."/>
            <person name="Chen B."/>
            <person name="Chen X.L."/>
            <person name="Zhou B.C."/>
            <person name="Zhang Y.Z."/>
        </authorList>
    </citation>
    <scope>NUCLEOTIDE SEQUENCE [LARGE SCALE GENOMIC DNA]</scope>
    <source>
        <strain evidence="8">JCM 12485 / KCTC 12276 / FR1064</strain>
    </source>
</reference>
<comment type="subcellular location">
    <subcellularLocation>
        <location evidence="1">Periplasm</location>
    </subcellularLocation>
</comment>
<proteinExistence type="inferred from homology"/>
<evidence type="ECO:0000256" key="5">
    <source>
        <dbReference type="ARBA" id="ARBA00022764"/>
    </source>
</evidence>
<dbReference type="RefSeq" id="WP_014110457.1">
    <property type="nucleotide sequence ID" value="NC_016041.1"/>
</dbReference>
<dbReference type="AlphaFoldDB" id="G4QNM8"/>
<evidence type="ECO:0000256" key="1">
    <source>
        <dbReference type="ARBA" id="ARBA00004418"/>
    </source>
</evidence>
<dbReference type="Pfam" id="PF04349">
    <property type="entry name" value="MdoG"/>
    <property type="match status" value="1"/>
</dbReference>
<dbReference type="GO" id="GO:0051274">
    <property type="term" value="P:beta-glucan biosynthetic process"/>
    <property type="evidence" value="ECO:0007669"/>
    <property type="project" value="TreeGrafter"/>
</dbReference>
<accession>G4QNM8</accession>
<dbReference type="InterPro" id="IPR014756">
    <property type="entry name" value="Ig_E-set"/>
</dbReference>
<organism evidence="7 8">
    <name type="scientific">Glaciecola nitratireducens (strain JCM 12485 / KCTC 12276 / FR1064)</name>
    <dbReference type="NCBI Taxonomy" id="1085623"/>
    <lineage>
        <taxon>Bacteria</taxon>
        <taxon>Pseudomonadati</taxon>
        <taxon>Pseudomonadota</taxon>
        <taxon>Gammaproteobacteria</taxon>
        <taxon>Alteromonadales</taxon>
        <taxon>Alteromonadaceae</taxon>
        <taxon>Brumicola</taxon>
    </lineage>
</organism>
<keyword evidence="5" id="KW-0574">Periplasm</keyword>
<evidence type="ECO:0000256" key="4">
    <source>
        <dbReference type="ARBA" id="ARBA00022729"/>
    </source>
</evidence>
<dbReference type="KEGG" id="gni:GNIT_3492"/>
<dbReference type="eggNOG" id="COG3131">
    <property type="taxonomic scope" value="Bacteria"/>
</dbReference>
<sequence length="528" mass="59926">MLKQSSILVVVAFIFYFSTFGFAQKVAENKNDSAEQMTQIAKSEAEPQRLTHRFDRKWLENKAKELATSDYKLPLIPDDNPLSQMSYDDYKKIQFRRAATIWSKEDRRFRINPLHPGFLFKTPVNLNLVVAGTSRRILYTSEIFAYDDQQAKDKASNAQGYSGFSVTNPINNAEKWDEFLVFQGGTYFRAVGQTNWYGLSARGLAINTGRPSGEEFPVFTDFWVERPSENSESLVVHALMESKSATGAYTFTATPGENTEIKVVSTLYPRKDINAFGIAPLTSMFLFNPVNSNRFDDFRPAVHDSDGLAMIKQNGERLWRPLSNPSKLQVSVFKDEAIQGFGLMQRTRQFQNFEDIEAHYQDRPSAWVTPIGDWGPGHVELLEIPTKQEIHDNIVAFWQPEEPLKAGQEYKFAYTLSFGSFAPQNNIEGQIVSTASGLTLGSETERDFVIDFSGTDFPNNLRIDASSSTGKITGTISKIIPQTGKLRVIVKFQADDADLSELRVSLYDDKKSDEPKKWGETWLYRWTR</sequence>
<dbReference type="OrthoDB" id="335750at2"/>
<evidence type="ECO:0000256" key="3">
    <source>
        <dbReference type="ARBA" id="ARBA00009284"/>
    </source>
</evidence>
<dbReference type="InterPro" id="IPR014438">
    <property type="entry name" value="Glucan_biosyn_MdoG/MdoD"/>
</dbReference>
<name>G4QNM8_GLANF</name>
<feature type="domain" description="Glucan biosynthesis periplasmic MdoG C-terminal" evidence="6">
    <location>
        <begin position="54"/>
        <end position="526"/>
    </location>
</feature>
<dbReference type="UniPathway" id="UPA00637"/>
<dbReference type="InterPro" id="IPR007444">
    <property type="entry name" value="Glucan_biosyn_MdoG_C"/>
</dbReference>
<comment type="pathway">
    <text evidence="2">Glycan metabolism; osmoregulated periplasmic glucan (OPG) biosynthesis.</text>
</comment>
<dbReference type="PIRSF" id="PIRSF006281">
    <property type="entry name" value="MdoG"/>
    <property type="match status" value="1"/>
</dbReference>
<dbReference type="FunFam" id="2.70.98.10:FF:000001">
    <property type="entry name" value="Glucans biosynthesis protein G"/>
    <property type="match status" value="1"/>
</dbReference>
<evidence type="ECO:0000256" key="2">
    <source>
        <dbReference type="ARBA" id="ARBA00005001"/>
    </source>
</evidence>
<protein>
    <submittedName>
        <fullName evidence="7">Glucans biosynthesis protein G</fullName>
    </submittedName>
</protein>
<evidence type="ECO:0000313" key="8">
    <source>
        <dbReference type="Proteomes" id="UP000009282"/>
    </source>
</evidence>
<dbReference type="SUPFAM" id="SSF74650">
    <property type="entry name" value="Galactose mutarotase-like"/>
    <property type="match status" value="1"/>
</dbReference>
<evidence type="ECO:0000259" key="6">
    <source>
        <dbReference type="Pfam" id="PF04349"/>
    </source>
</evidence>
<dbReference type="GO" id="GO:0030288">
    <property type="term" value="C:outer membrane-bounded periplasmic space"/>
    <property type="evidence" value="ECO:0007669"/>
    <property type="project" value="TreeGrafter"/>
</dbReference>
<dbReference type="Gene3D" id="2.60.40.10">
    <property type="entry name" value="Immunoglobulins"/>
    <property type="match status" value="1"/>
</dbReference>
<dbReference type="InterPro" id="IPR013783">
    <property type="entry name" value="Ig-like_fold"/>
</dbReference>
<dbReference type="InterPro" id="IPR014718">
    <property type="entry name" value="GH-type_carb-bd"/>
</dbReference>
<keyword evidence="4" id="KW-0732">Signal</keyword>
<dbReference type="EMBL" id="CP003060">
    <property type="protein sequence ID" value="AEP31586.1"/>
    <property type="molecule type" value="Genomic_DNA"/>
</dbReference>
<keyword evidence="8" id="KW-1185">Reference proteome</keyword>
<dbReference type="SUPFAM" id="SSF81296">
    <property type="entry name" value="E set domains"/>
    <property type="match status" value="1"/>
</dbReference>
<dbReference type="GO" id="GO:0003824">
    <property type="term" value="F:catalytic activity"/>
    <property type="evidence" value="ECO:0007669"/>
    <property type="project" value="InterPro"/>
</dbReference>
<dbReference type="InterPro" id="IPR011013">
    <property type="entry name" value="Gal_mutarotase_sf_dom"/>
</dbReference>
<dbReference type="Gene3D" id="2.70.98.10">
    <property type="match status" value="1"/>
</dbReference>
<dbReference type="STRING" id="1085623.GNIT_3492"/>
<dbReference type="PANTHER" id="PTHR30504">
    <property type="entry name" value="GLUCANS BIOSYNTHESIS PROTEIN"/>
    <property type="match status" value="1"/>
</dbReference>
<dbReference type="GO" id="GO:0030246">
    <property type="term" value="F:carbohydrate binding"/>
    <property type="evidence" value="ECO:0007669"/>
    <property type="project" value="InterPro"/>
</dbReference>
<dbReference type="HOGENOM" id="CLU_023403_2_0_6"/>
<dbReference type="PANTHER" id="PTHR30504:SF2">
    <property type="entry name" value="GLUCANS BIOSYNTHESIS PROTEIN G"/>
    <property type="match status" value="1"/>
</dbReference>